<dbReference type="InterPro" id="IPR006164">
    <property type="entry name" value="DNA_bd_Ku70/Ku80"/>
</dbReference>
<evidence type="ECO:0000313" key="17">
    <source>
        <dbReference type="Proteomes" id="UP000267251"/>
    </source>
</evidence>
<evidence type="ECO:0000256" key="2">
    <source>
        <dbReference type="ARBA" id="ARBA00004574"/>
    </source>
</evidence>
<comment type="subcellular location">
    <subcellularLocation>
        <location evidence="2">Chromosome</location>
        <location evidence="2">Telomere</location>
    </subcellularLocation>
    <subcellularLocation>
        <location evidence="1">Nucleus</location>
    </subcellularLocation>
</comment>
<dbReference type="SUPFAM" id="SSF53300">
    <property type="entry name" value="vWA-like"/>
    <property type="match status" value="1"/>
</dbReference>
<dbReference type="GO" id="GO:0000781">
    <property type="term" value="C:chromosome, telomeric region"/>
    <property type="evidence" value="ECO:0007669"/>
    <property type="project" value="UniProtKB-SubCell"/>
</dbReference>
<dbReference type="Proteomes" id="UP000267251">
    <property type="component" value="Unassembled WGS sequence"/>
</dbReference>
<feature type="compositionally biased region" description="Basic and acidic residues" evidence="13">
    <location>
        <begin position="494"/>
        <end position="508"/>
    </location>
</feature>
<sequence length="581" mass="64533">MNNGGMDESPRPFFSLPFPSFFLTSTFVSCLVFDPPFLTGLAIMLTKEAEVFLLDVGPSAGLPVFLGRKANGLTRLDASKQYIQGRWLPQLTYPRKTYKTALILFGSTSPDNPMHKEAGDYKHVQITCPLGRLETQMLERVGCGEGKGVIQTEQGTSDWLDGMIIALQHLHEQKVDSGHGYVPRLILLTPATTPVNTVDLGVVQAQIRRMGIVLSIVGLCQKAFQPEDEVCKQQEALKEMAITSGGRVMSFSQAQRSHLPLHIPAVAPNTTFQGPLLFPGLSKSKGNVIPVVGYAKIAKVKELSKEKVRRAQSGSPLTPLEIWEIVRDGEEGREERGEEGSLVPKEEIERGYVIGRSLLSPDQATSLDSGWNRGKDRKGFRIDRFIQRDQVRLEWLVGTTTVIFPGEEGPGKGIWAALVEEMISDEVVGVGRYTRLDWEITRTGLFFPWRQGLEECLHFITIGRREEETNWRLVDEPLWGGKREKIPTGPSKETGGKGNEEKENRKKEVMRRWLEGQGAESPGRVKGIAHPTTQRMILSLGKSVVKGMHFGIKDEEADEGGGKEGGRDEEALRQLFPIQPS</sequence>
<feature type="transmembrane region" description="Helical" evidence="14">
    <location>
        <begin position="20"/>
        <end position="45"/>
    </location>
</feature>
<dbReference type="PANTHER" id="PTHR12604:SF4">
    <property type="entry name" value="X-RAY REPAIR CROSS-COMPLEMENTING PROTEIN 5"/>
    <property type="match status" value="1"/>
</dbReference>
<dbReference type="OrthoDB" id="30826at2759"/>
<feature type="domain" description="Ku" evidence="15">
    <location>
        <begin position="289"/>
        <end position="465"/>
    </location>
</feature>
<evidence type="ECO:0000256" key="3">
    <source>
        <dbReference type="ARBA" id="ARBA00022741"/>
    </source>
</evidence>
<dbReference type="InterPro" id="IPR016194">
    <property type="entry name" value="SPOC-like_C_dom_sf"/>
</dbReference>
<accession>A0A4P9Y0S6</accession>
<dbReference type="SUPFAM" id="SSF100939">
    <property type="entry name" value="SPOC domain-like"/>
    <property type="match status" value="1"/>
</dbReference>
<keyword evidence="7" id="KW-0067">ATP-binding</keyword>
<dbReference type="GO" id="GO:0042162">
    <property type="term" value="F:telomeric DNA binding"/>
    <property type="evidence" value="ECO:0007669"/>
    <property type="project" value="TreeGrafter"/>
</dbReference>
<evidence type="ECO:0000256" key="6">
    <source>
        <dbReference type="ARBA" id="ARBA00022806"/>
    </source>
</evidence>
<name>A0A4P9Y0S6_9FUNG</name>
<evidence type="ECO:0000259" key="15">
    <source>
        <dbReference type="Pfam" id="PF02735"/>
    </source>
</evidence>
<dbReference type="InterPro" id="IPR036465">
    <property type="entry name" value="vWFA_dom_sf"/>
</dbReference>
<evidence type="ECO:0000256" key="14">
    <source>
        <dbReference type="SAM" id="Phobius"/>
    </source>
</evidence>
<dbReference type="GO" id="GO:0006310">
    <property type="term" value="P:DNA recombination"/>
    <property type="evidence" value="ECO:0007669"/>
    <property type="project" value="UniProtKB-KW"/>
</dbReference>
<dbReference type="EMBL" id="KZ988400">
    <property type="protein sequence ID" value="RKP12274.1"/>
    <property type="molecule type" value="Genomic_DNA"/>
</dbReference>
<keyword evidence="5" id="KW-0378">Hydrolase</keyword>
<dbReference type="GO" id="GO:0000723">
    <property type="term" value="P:telomere maintenance"/>
    <property type="evidence" value="ECO:0007669"/>
    <property type="project" value="TreeGrafter"/>
</dbReference>
<dbReference type="GO" id="GO:0004386">
    <property type="term" value="F:helicase activity"/>
    <property type="evidence" value="ECO:0007669"/>
    <property type="project" value="UniProtKB-KW"/>
</dbReference>
<evidence type="ECO:0000256" key="9">
    <source>
        <dbReference type="ARBA" id="ARBA00023125"/>
    </source>
</evidence>
<keyword evidence="9" id="KW-0238">DNA-binding</keyword>
<organism evidence="16 17">
    <name type="scientific">Piptocephalis cylindrospora</name>
    <dbReference type="NCBI Taxonomy" id="1907219"/>
    <lineage>
        <taxon>Eukaryota</taxon>
        <taxon>Fungi</taxon>
        <taxon>Fungi incertae sedis</taxon>
        <taxon>Zoopagomycota</taxon>
        <taxon>Zoopagomycotina</taxon>
        <taxon>Zoopagomycetes</taxon>
        <taxon>Zoopagales</taxon>
        <taxon>Piptocephalidaceae</taxon>
        <taxon>Piptocephalis</taxon>
    </lineage>
</organism>
<evidence type="ECO:0000256" key="8">
    <source>
        <dbReference type="ARBA" id="ARBA00022895"/>
    </source>
</evidence>
<proteinExistence type="predicted"/>
<evidence type="ECO:0000256" key="1">
    <source>
        <dbReference type="ARBA" id="ARBA00004123"/>
    </source>
</evidence>
<keyword evidence="12" id="KW-0539">Nucleus</keyword>
<feature type="non-terminal residue" evidence="16">
    <location>
        <position position="581"/>
    </location>
</feature>
<keyword evidence="6" id="KW-0347">Helicase</keyword>
<dbReference type="GO" id="GO:0005524">
    <property type="term" value="F:ATP binding"/>
    <property type="evidence" value="ECO:0007669"/>
    <property type="project" value="UniProtKB-KW"/>
</dbReference>
<dbReference type="PANTHER" id="PTHR12604">
    <property type="entry name" value="KU AUTOANTIGEN DNA HELICASE"/>
    <property type="match status" value="1"/>
</dbReference>
<feature type="region of interest" description="Disordered" evidence="13">
    <location>
        <begin position="482"/>
        <end position="508"/>
    </location>
</feature>
<dbReference type="Gene3D" id="3.40.50.410">
    <property type="entry name" value="von Willebrand factor, type A domain"/>
    <property type="match status" value="1"/>
</dbReference>
<dbReference type="GO" id="GO:0043564">
    <property type="term" value="C:Ku70:Ku80 complex"/>
    <property type="evidence" value="ECO:0007669"/>
    <property type="project" value="TreeGrafter"/>
</dbReference>
<dbReference type="GO" id="GO:0003690">
    <property type="term" value="F:double-stranded DNA binding"/>
    <property type="evidence" value="ECO:0007669"/>
    <property type="project" value="TreeGrafter"/>
</dbReference>
<evidence type="ECO:0000256" key="5">
    <source>
        <dbReference type="ARBA" id="ARBA00022801"/>
    </source>
</evidence>
<evidence type="ECO:0000256" key="13">
    <source>
        <dbReference type="SAM" id="MobiDB-lite"/>
    </source>
</evidence>
<keyword evidence="3" id="KW-0547">Nucleotide-binding</keyword>
<dbReference type="AlphaFoldDB" id="A0A4P9Y0S6"/>
<keyword evidence="14" id="KW-0472">Membrane</keyword>
<keyword evidence="8" id="KW-0158">Chromosome</keyword>
<keyword evidence="14" id="KW-1133">Transmembrane helix</keyword>
<keyword evidence="10" id="KW-0233">DNA recombination</keyword>
<gene>
    <name evidence="16" type="ORF">BJ684DRAFT_17224</name>
</gene>
<dbReference type="Gene3D" id="2.40.290.10">
    <property type="match status" value="1"/>
</dbReference>
<feature type="compositionally biased region" description="Basic and acidic residues" evidence="13">
    <location>
        <begin position="560"/>
        <end position="572"/>
    </location>
</feature>
<evidence type="ECO:0000256" key="10">
    <source>
        <dbReference type="ARBA" id="ARBA00023172"/>
    </source>
</evidence>
<dbReference type="Pfam" id="PF02735">
    <property type="entry name" value="Ku"/>
    <property type="match status" value="1"/>
</dbReference>
<keyword evidence="11" id="KW-0234">DNA repair</keyword>
<feature type="region of interest" description="Disordered" evidence="13">
    <location>
        <begin position="552"/>
        <end position="581"/>
    </location>
</feature>
<keyword evidence="14" id="KW-0812">Transmembrane</keyword>
<evidence type="ECO:0000313" key="16">
    <source>
        <dbReference type="EMBL" id="RKP12274.1"/>
    </source>
</evidence>
<evidence type="ECO:0000256" key="4">
    <source>
        <dbReference type="ARBA" id="ARBA00022763"/>
    </source>
</evidence>
<keyword evidence="4" id="KW-0227">DNA damage</keyword>
<reference evidence="17" key="1">
    <citation type="journal article" date="2018" name="Nat. Microbiol.">
        <title>Leveraging single-cell genomics to expand the fungal tree of life.</title>
        <authorList>
            <person name="Ahrendt S.R."/>
            <person name="Quandt C.A."/>
            <person name="Ciobanu D."/>
            <person name="Clum A."/>
            <person name="Salamov A."/>
            <person name="Andreopoulos B."/>
            <person name="Cheng J.F."/>
            <person name="Woyke T."/>
            <person name="Pelin A."/>
            <person name="Henrissat B."/>
            <person name="Reynolds N.K."/>
            <person name="Benny G.L."/>
            <person name="Smith M.E."/>
            <person name="James T.Y."/>
            <person name="Grigoriev I.V."/>
        </authorList>
    </citation>
    <scope>NUCLEOTIDE SEQUENCE [LARGE SCALE GENOMIC DNA]</scope>
</reference>
<keyword evidence="8" id="KW-0779">Telomere</keyword>
<keyword evidence="17" id="KW-1185">Reference proteome</keyword>
<dbReference type="GO" id="GO:0006303">
    <property type="term" value="P:double-strand break repair via nonhomologous end joining"/>
    <property type="evidence" value="ECO:0007669"/>
    <property type="project" value="InterPro"/>
</dbReference>
<protein>
    <recommendedName>
        <fullName evidence="15">Ku domain-containing protein</fullName>
    </recommendedName>
</protein>
<dbReference type="GO" id="GO:0016787">
    <property type="term" value="F:hydrolase activity"/>
    <property type="evidence" value="ECO:0007669"/>
    <property type="project" value="UniProtKB-KW"/>
</dbReference>
<evidence type="ECO:0000256" key="12">
    <source>
        <dbReference type="ARBA" id="ARBA00023242"/>
    </source>
</evidence>
<evidence type="ECO:0000256" key="11">
    <source>
        <dbReference type="ARBA" id="ARBA00023204"/>
    </source>
</evidence>
<evidence type="ECO:0000256" key="7">
    <source>
        <dbReference type="ARBA" id="ARBA00022840"/>
    </source>
</evidence>